<keyword evidence="2" id="KW-1185">Reference proteome</keyword>
<dbReference type="Proteomes" id="UP001597221">
    <property type="component" value="Unassembled WGS sequence"/>
</dbReference>
<dbReference type="Pfam" id="PF10055">
    <property type="entry name" value="DUF2292"/>
    <property type="match status" value="1"/>
</dbReference>
<comment type="caution">
    <text evidence="1">The sequence shown here is derived from an EMBL/GenBank/DDBJ whole genome shotgun (WGS) entry which is preliminary data.</text>
</comment>
<evidence type="ECO:0000313" key="2">
    <source>
        <dbReference type="Proteomes" id="UP001597221"/>
    </source>
</evidence>
<evidence type="ECO:0000313" key="1">
    <source>
        <dbReference type="EMBL" id="MFD1607963.1"/>
    </source>
</evidence>
<protein>
    <submittedName>
        <fullName evidence="1">DUF2292 domain-containing protein</fullName>
    </submittedName>
</protein>
<accession>A0ABW4HQT4</accession>
<name>A0ABW4HQT4_9BACI</name>
<gene>
    <name evidence="1" type="ORF">ACFSBH_09880</name>
</gene>
<dbReference type="RefSeq" id="WP_251516342.1">
    <property type="nucleotide sequence ID" value="NZ_JAMBON010000035.1"/>
</dbReference>
<sequence>MANVTDKKILDIVTELKKLKFGSLIITVHDDEITQIETTEKLRYQTTR</sequence>
<dbReference type="InterPro" id="IPR018743">
    <property type="entry name" value="DUF2292"/>
</dbReference>
<organism evidence="1 2">
    <name type="scientific">Oceanobacillus luteolus</name>
    <dbReference type="NCBI Taxonomy" id="1274358"/>
    <lineage>
        <taxon>Bacteria</taxon>
        <taxon>Bacillati</taxon>
        <taxon>Bacillota</taxon>
        <taxon>Bacilli</taxon>
        <taxon>Bacillales</taxon>
        <taxon>Bacillaceae</taxon>
        <taxon>Oceanobacillus</taxon>
    </lineage>
</organism>
<reference evidence="2" key="1">
    <citation type="journal article" date="2019" name="Int. J. Syst. Evol. Microbiol.">
        <title>The Global Catalogue of Microorganisms (GCM) 10K type strain sequencing project: providing services to taxonomists for standard genome sequencing and annotation.</title>
        <authorList>
            <consortium name="The Broad Institute Genomics Platform"/>
            <consortium name="The Broad Institute Genome Sequencing Center for Infectious Disease"/>
            <person name="Wu L."/>
            <person name="Ma J."/>
        </authorList>
    </citation>
    <scope>NUCLEOTIDE SEQUENCE [LARGE SCALE GENOMIC DNA]</scope>
    <source>
        <strain evidence="2">CGMCC 1.12376</strain>
    </source>
</reference>
<dbReference type="EMBL" id="JBHUDE010000045">
    <property type="protein sequence ID" value="MFD1607963.1"/>
    <property type="molecule type" value="Genomic_DNA"/>
</dbReference>
<proteinExistence type="predicted"/>